<evidence type="ECO:0000313" key="9">
    <source>
        <dbReference type="Proteomes" id="UP000473278"/>
    </source>
</evidence>
<comment type="caution">
    <text evidence="8">The sequence shown here is derived from an EMBL/GenBank/DDBJ whole genome shotgun (WGS) entry which is preliminary data.</text>
</comment>
<evidence type="ECO:0000313" key="8">
    <source>
        <dbReference type="EMBL" id="NGP78068.1"/>
    </source>
</evidence>
<gene>
    <name evidence="8" type="ORF">G3570_15575</name>
</gene>
<evidence type="ECO:0000256" key="5">
    <source>
        <dbReference type="ARBA" id="ARBA00022729"/>
    </source>
</evidence>
<reference evidence="8 9" key="1">
    <citation type="submission" date="2020-02" db="EMBL/GenBank/DDBJ databases">
        <title>Balneolaceae bacterium YR4-1, complete genome.</title>
        <authorList>
            <person name="Li Y."/>
            <person name="Wu S."/>
        </authorList>
    </citation>
    <scope>NUCLEOTIDE SEQUENCE [LARGE SCALE GENOMIC DNA]</scope>
    <source>
        <strain evidence="8 9">YR4-1</strain>
    </source>
</reference>
<organism evidence="8 9">
    <name type="scientific">Halalkalibaculum roseum</name>
    <dbReference type="NCBI Taxonomy" id="2709311"/>
    <lineage>
        <taxon>Bacteria</taxon>
        <taxon>Pseudomonadati</taxon>
        <taxon>Balneolota</taxon>
        <taxon>Balneolia</taxon>
        <taxon>Balneolales</taxon>
        <taxon>Balneolaceae</taxon>
        <taxon>Halalkalibaculum</taxon>
    </lineage>
</organism>
<evidence type="ECO:0000256" key="6">
    <source>
        <dbReference type="ARBA" id="ARBA00023136"/>
    </source>
</evidence>
<sequence>MRRFIATICFIFIGTYSALASGFSIYEASVRANGMLGAFSAYADHVTTIYYNPAGLSGLDGIQISAGATIIAPRTSFRNLSPLASAGEKFDMQKQEFLVPNFFGSYQVADGFTVGVGVYAPFGLGTEWDQNWVGRGESIEANIQTLFANPAIGYELPDFGIGDIKIGAGLQVAFFGEVSLRRAIRQFTPEASFSLDGELKEPAFGFNAGILYSPIEELTLGFTYRSEVKTEYEGNGNFRNLPGRIQVPVEGSAEIDLPASWVAAVNVKPMEGLTVEADYVWWGWSSYDELRIEFKEPVPVLGITETVSERNYEDSWQIRLGAEYTELPLEFLTVRAGIAYDKNPIKDEYVDPTLPDSDRWLFSGGVTFTVTNYMDIDASYIFIRGKERRVEGTESGIDGVYNTHANLPGLGATLKF</sequence>
<evidence type="ECO:0000256" key="2">
    <source>
        <dbReference type="ARBA" id="ARBA00008163"/>
    </source>
</evidence>
<evidence type="ECO:0000256" key="3">
    <source>
        <dbReference type="ARBA" id="ARBA00022452"/>
    </source>
</evidence>
<keyword evidence="3" id="KW-1134">Transmembrane beta strand</keyword>
<keyword evidence="4" id="KW-0812">Transmembrane</keyword>
<comment type="similarity">
    <text evidence="2">Belongs to the OmpP1/FadL family.</text>
</comment>
<evidence type="ECO:0000256" key="1">
    <source>
        <dbReference type="ARBA" id="ARBA00004571"/>
    </source>
</evidence>
<dbReference type="Proteomes" id="UP000473278">
    <property type="component" value="Unassembled WGS sequence"/>
</dbReference>
<dbReference type="Pfam" id="PF03349">
    <property type="entry name" value="Toluene_X"/>
    <property type="match status" value="1"/>
</dbReference>
<dbReference type="PANTHER" id="PTHR35093:SF8">
    <property type="entry name" value="OUTER MEMBRANE PROTEIN NMB0088-RELATED"/>
    <property type="match status" value="1"/>
</dbReference>
<dbReference type="RefSeq" id="WP_165143801.1">
    <property type="nucleotide sequence ID" value="NZ_JAALLT010000005.1"/>
</dbReference>
<keyword evidence="7" id="KW-0998">Cell outer membrane</keyword>
<dbReference type="GO" id="GO:0015483">
    <property type="term" value="F:long-chain fatty acid transporting porin activity"/>
    <property type="evidence" value="ECO:0007669"/>
    <property type="project" value="TreeGrafter"/>
</dbReference>
<dbReference type="Gene3D" id="2.40.160.60">
    <property type="entry name" value="Outer membrane protein transport protein (OMPP1/FadL/TodX)"/>
    <property type="match status" value="1"/>
</dbReference>
<keyword evidence="9" id="KW-1185">Reference proteome</keyword>
<protein>
    <submittedName>
        <fullName evidence="8">Transporter</fullName>
    </submittedName>
</protein>
<accession>A0A6M1T062</accession>
<dbReference type="AlphaFoldDB" id="A0A6M1T062"/>
<dbReference type="EMBL" id="JAALLT010000005">
    <property type="protein sequence ID" value="NGP78068.1"/>
    <property type="molecule type" value="Genomic_DNA"/>
</dbReference>
<dbReference type="InterPro" id="IPR005017">
    <property type="entry name" value="OMPP1/FadL/TodX"/>
</dbReference>
<proteinExistence type="inferred from homology"/>
<evidence type="ECO:0000256" key="4">
    <source>
        <dbReference type="ARBA" id="ARBA00022692"/>
    </source>
</evidence>
<evidence type="ECO:0000256" key="7">
    <source>
        <dbReference type="ARBA" id="ARBA00023237"/>
    </source>
</evidence>
<name>A0A6M1T062_9BACT</name>
<comment type="subcellular location">
    <subcellularLocation>
        <location evidence="1">Cell outer membrane</location>
        <topology evidence="1">Multi-pass membrane protein</topology>
    </subcellularLocation>
</comment>
<keyword evidence="6" id="KW-0472">Membrane</keyword>
<dbReference type="SUPFAM" id="SSF56935">
    <property type="entry name" value="Porins"/>
    <property type="match status" value="1"/>
</dbReference>
<dbReference type="PANTHER" id="PTHR35093">
    <property type="entry name" value="OUTER MEMBRANE PROTEIN NMB0088-RELATED"/>
    <property type="match status" value="1"/>
</dbReference>
<keyword evidence="5" id="KW-0732">Signal</keyword>
<dbReference type="GO" id="GO:0009279">
    <property type="term" value="C:cell outer membrane"/>
    <property type="evidence" value="ECO:0007669"/>
    <property type="project" value="UniProtKB-SubCell"/>
</dbReference>